<dbReference type="InterPro" id="IPR052363">
    <property type="entry name" value="LPS_export_LptC"/>
</dbReference>
<dbReference type="AlphaFoldDB" id="A0A9E4K5D4"/>
<protein>
    <submittedName>
        <fullName evidence="6">LPS export ABC transporter periplasmic protein LptC</fullName>
    </submittedName>
</protein>
<dbReference type="GO" id="GO:0030288">
    <property type="term" value="C:outer membrane-bounded periplasmic space"/>
    <property type="evidence" value="ECO:0007669"/>
    <property type="project" value="TreeGrafter"/>
</dbReference>
<accession>A0A9E4K5D4</accession>
<evidence type="ECO:0000256" key="4">
    <source>
        <dbReference type="ARBA" id="ARBA00022989"/>
    </source>
</evidence>
<evidence type="ECO:0000313" key="7">
    <source>
        <dbReference type="Proteomes" id="UP000886687"/>
    </source>
</evidence>
<evidence type="ECO:0000313" key="6">
    <source>
        <dbReference type="EMBL" id="MCG7939015.1"/>
    </source>
</evidence>
<reference evidence="6" key="1">
    <citation type="journal article" date="2021" name="Proc. Natl. Acad. Sci. U.S.A.">
        <title>Global biogeography of chemosynthetic symbionts reveals both localized and globally distributed symbiont groups. .</title>
        <authorList>
            <person name="Osvatic J.T."/>
            <person name="Wilkins L.G.E."/>
            <person name="Leibrecht L."/>
            <person name="Leray M."/>
            <person name="Zauner S."/>
            <person name="Polzin J."/>
            <person name="Camacho Y."/>
            <person name="Gros O."/>
            <person name="van Gils J.A."/>
            <person name="Eisen J.A."/>
            <person name="Petersen J.M."/>
            <person name="Yuen B."/>
        </authorList>
    </citation>
    <scope>NUCLEOTIDE SEQUENCE</scope>
    <source>
        <strain evidence="6">MAGL173</strain>
    </source>
</reference>
<dbReference type="GO" id="GO:0017089">
    <property type="term" value="F:glycolipid transfer activity"/>
    <property type="evidence" value="ECO:0007669"/>
    <property type="project" value="TreeGrafter"/>
</dbReference>
<sequence length="187" mass="21784">MNRRLLGLLLMFALVMSVAWWVNELRQPEIKRPELARDTPDTYAVNLLVKQYDDDGQLLQTLQTPRMTHYEKRGITELSKPVVQRFRSNEPGWRMRGENGLADHRQETLFLPGQVVIEREGVADFAPYRIETEDLTIHAEKSYAETVEAVRINSGVDWLSAIGMRIWFDEPSRLKLLGQVRGHYEFE</sequence>
<dbReference type="GO" id="GO:0005886">
    <property type="term" value="C:plasma membrane"/>
    <property type="evidence" value="ECO:0007669"/>
    <property type="project" value="InterPro"/>
</dbReference>
<dbReference type="PANTHER" id="PTHR37481">
    <property type="entry name" value="LIPOPOLYSACCHARIDE EXPORT SYSTEM PROTEIN LPTC"/>
    <property type="match status" value="1"/>
</dbReference>
<dbReference type="InterPro" id="IPR026265">
    <property type="entry name" value="LptC"/>
</dbReference>
<dbReference type="InterPro" id="IPR010664">
    <property type="entry name" value="LipoPS_assembly_LptC-rel"/>
</dbReference>
<dbReference type="Pfam" id="PF06835">
    <property type="entry name" value="LptC"/>
    <property type="match status" value="1"/>
</dbReference>
<keyword evidence="1" id="KW-1003">Cell membrane</keyword>
<evidence type="ECO:0000256" key="1">
    <source>
        <dbReference type="ARBA" id="ARBA00022475"/>
    </source>
</evidence>
<evidence type="ECO:0000256" key="5">
    <source>
        <dbReference type="ARBA" id="ARBA00023136"/>
    </source>
</evidence>
<dbReference type="PANTHER" id="PTHR37481:SF1">
    <property type="entry name" value="LIPOPOLYSACCHARIDE EXPORT SYSTEM PROTEIN LPTC"/>
    <property type="match status" value="1"/>
</dbReference>
<keyword evidence="3" id="KW-0812">Transmembrane</keyword>
<dbReference type="Gene3D" id="2.60.450.10">
    <property type="entry name" value="Lipopolysaccharide (LPS) transport protein A like domain"/>
    <property type="match status" value="1"/>
</dbReference>
<keyword evidence="5" id="KW-0472">Membrane</keyword>
<evidence type="ECO:0000256" key="3">
    <source>
        <dbReference type="ARBA" id="ARBA00022692"/>
    </source>
</evidence>
<keyword evidence="4" id="KW-1133">Transmembrane helix</keyword>
<dbReference type="GO" id="GO:0015221">
    <property type="term" value="F:lipopolysaccharide transmembrane transporter activity"/>
    <property type="evidence" value="ECO:0007669"/>
    <property type="project" value="InterPro"/>
</dbReference>
<gene>
    <name evidence="6" type="primary">lptC</name>
    <name evidence="6" type="ORF">JAZ04_09200</name>
</gene>
<keyword evidence="2" id="KW-0997">Cell inner membrane</keyword>
<name>A0A9E4K5D4_9GAMM</name>
<proteinExistence type="predicted"/>
<evidence type="ECO:0000256" key="2">
    <source>
        <dbReference type="ARBA" id="ARBA00022519"/>
    </source>
</evidence>
<comment type="caution">
    <text evidence="6">The sequence shown here is derived from an EMBL/GenBank/DDBJ whole genome shotgun (WGS) entry which is preliminary data.</text>
</comment>
<organism evidence="6 7">
    <name type="scientific">Candidatus Thiodiazotropha lotti</name>
    <dbReference type="NCBI Taxonomy" id="2792787"/>
    <lineage>
        <taxon>Bacteria</taxon>
        <taxon>Pseudomonadati</taxon>
        <taxon>Pseudomonadota</taxon>
        <taxon>Gammaproteobacteria</taxon>
        <taxon>Chromatiales</taxon>
        <taxon>Sedimenticolaceae</taxon>
        <taxon>Candidatus Thiodiazotropha</taxon>
    </lineage>
</organism>
<dbReference type="EMBL" id="JAEPDI010000005">
    <property type="protein sequence ID" value="MCG7939015.1"/>
    <property type="molecule type" value="Genomic_DNA"/>
</dbReference>
<dbReference type="NCBIfam" id="TIGR04409">
    <property type="entry name" value="LptC_YrbK"/>
    <property type="match status" value="1"/>
</dbReference>
<dbReference type="Proteomes" id="UP000886687">
    <property type="component" value="Unassembled WGS sequence"/>
</dbReference>